<gene>
    <name evidence="2" type="ORF">HGA06_01935</name>
</gene>
<accession>A0AA44IC27</accession>
<name>A0AA44IC27_STRE0</name>
<evidence type="ECO:0000313" key="2">
    <source>
        <dbReference type="EMBL" id="NKY12967.1"/>
    </source>
</evidence>
<dbReference type="EMBL" id="JAAXOU010000010">
    <property type="protein sequence ID" value="NKY12967.1"/>
    <property type="molecule type" value="Genomic_DNA"/>
</dbReference>
<proteinExistence type="predicted"/>
<evidence type="ECO:0000256" key="1">
    <source>
        <dbReference type="SAM" id="MobiDB-lite"/>
    </source>
</evidence>
<feature type="region of interest" description="Disordered" evidence="1">
    <location>
        <begin position="20"/>
        <end position="51"/>
    </location>
</feature>
<sequence length="104" mass="11868">MLHCIARVLDPLLRLLWPPPGRHRQPCTRTRPVPHVPGPDPAPAPAPEPYFRGEDSPLVRPYLLAHERLQDEARRQRGRRRALWLAAHGIDIGPRVIHGREVTP</sequence>
<dbReference type="Proteomes" id="UP000570003">
    <property type="component" value="Unassembled WGS sequence"/>
</dbReference>
<comment type="caution">
    <text evidence="2">The sequence shown here is derived from an EMBL/GenBank/DDBJ whole genome shotgun (WGS) entry which is preliminary data.</text>
</comment>
<keyword evidence="3" id="KW-1185">Reference proteome</keyword>
<protein>
    <submittedName>
        <fullName evidence="2">Uncharacterized protein</fullName>
    </submittedName>
</protein>
<reference evidence="2 3" key="1">
    <citation type="submission" date="2020-04" db="EMBL/GenBank/DDBJ databases">
        <title>MicrobeNet Type strains.</title>
        <authorList>
            <person name="Nicholson A.C."/>
        </authorList>
    </citation>
    <scope>NUCLEOTIDE SEQUENCE [LARGE SCALE GENOMIC DNA]</scope>
    <source>
        <strain evidence="2 3">DSM 40738</strain>
    </source>
</reference>
<dbReference type="AlphaFoldDB" id="A0AA44IC27"/>
<dbReference type="RefSeq" id="WP_168437245.1">
    <property type="nucleotide sequence ID" value="NZ_JAAXOU010000010.1"/>
</dbReference>
<feature type="compositionally biased region" description="Pro residues" evidence="1">
    <location>
        <begin position="34"/>
        <end position="48"/>
    </location>
</feature>
<evidence type="ECO:0000313" key="3">
    <source>
        <dbReference type="Proteomes" id="UP000570003"/>
    </source>
</evidence>
<organism evidence="2 3">
    <name type="scientific">Streptomyces somaliensis (strain ATCC 33201 / DSM 40738 / JCM 12659 / KCTC 9044 / NCTC 11332 / NRRL B-12077 / IP 733)</name>
    <dbReference type="NCBI Taxonomy" id="1134445"/>
    <lineage>
        <taxon>Bacteria</taxon>
        <taxon>Bacillati</taxon>
        <taxon>Actinomycetota</taxon>
        <taxon>Actinomycetes</taxon>
        <taxon>Kitasatosporales</taxon>
        <taxon>Streptomycetaceae</taxon>
        <taxon>Streptomyces</taxon>
    </lineage>
</organism>